<dbReference type="PANTHER" id="PTHR11214:SF3">
    <property type="entry name" value="BETA-1,3-GALACTOSYLTRANSFERASE 6"/>
    <property type="match status" value="1"/>
</dbReference>
<keyword evidence="8 10" id="KW-0333">Golgi apparatus</keyword>
<evidence type="ECO:0000313" key="13">
    <source>
        <dbReference type="EMBL" id="PAA79848.1"/>
    </source>
</evidence>
<evidence type="ECO:0000256" key="10">
    <source>
        <dbReference type="RuleBase" id="RU363063"/>
    </source>
</evidence>
<keyword evidence="4" id="KW-0808">Transferase</keyword>
<dbReference type="STRING" id="282301.A0A267E9X3"/>
<keyword evidence="6" id="KW-0735">Signal-anchor</keyword>
<dbReference type="InterPro" id="IPR002659">
    <property type="entry name" value="Glyco_trans_31"/>
</dbReference>
<evidence type="ECO:0000313" key="12">
    <source>
        <dbReference type="EMBL" id="PAA57677.1"/>
    </source>
</evidence>
<feature type="region of interest" description="Disordered" evidence="11">
    <location>
        <begin position="240"/>
        <end position="269"/>
    </location>
</feature>
<dbReference type="OrthoDB" id="5512589at2759"/>
<organism evidence="12 14">
    <name type="scientific">Macrostomum lignano</name>
    <dbReference type="NCBI Taxonomy" id="282301"/>
    <lineage>
        <taxon>Eukaryota</taxon>
        <taxon>Metazoa</taxon>
        <taxon>Spiralia</taxon>
        <taxon>Lophotrochozoa</taxon>
        <taxon>Platyhelminthes</taxon>
        <taxon>Rhabditophora</taxon>
        <taxon>Macrostomorpha</taxon>
        <taxon>Macrostomida</taxon>
        <taxon>Macrostomidae</taxon>
        <taxon>Macrostomum</taxon>
    </lineage>
</organism>
<dbReference type="Gene3D" id="3.90.550.50">
    <property type="match status" value="1"/>
</dbReference>
<evidence type="ECO:0000256" key="3">
    <source>
        <dbReference type="ARBA" id="ARBA00022676"/>
    </source>
</evidence>
<reference evidence="12 14" key="1">
    <citation type="submission" date="2017-06" db="EMBL/GenBank/DDBJ databases">
        <title>A platform for efficient transgenesis in Macrostomum lignano, a flatworm model organism for stem cell research.</title>
        <authorList>
            <person name="Berezikov E."/>
        </authorList>
    </citation>
    <scope>NUCLEOTIDE SEQUENCE [LARGE SCALE GENOMIC DNA]</scope>
    <source>
        <strain evidence="12">DV1</strain>
        <tissue evidence="12">Whole organism</tissue>
    </source>
</reference>
<accession>A0A267E9X3</accession>
<evidence type="ECO:0000313" key="14">
    <source>
        <dbReference type="Proteomes" id="UP000215902"/>
    </source>
</evidence>
<keyword evidence="5 10" id="KW-0812">Transmembrane</keyword>
<feature type="transmembrane region" description="Helical" evidence="10">
    <location>
        <begin position="6"/>
        <end position="29"/>
    </location>
</feature>
<dbReference type="AlphaFoldDB" id="A0A267E9X3"/>
<dbReference type="GO" id="GO:0000139">
    <property type="term" value="C:Golgi membrane"/>
    <property type="evidence" value="ECO:0007669"/>
    <property type="project" value="UniProtKB-SubCell"/>
</dbReference>
<dbReference type="EC" id="2.4.1.-" evidence="10"/>
<keyword evidence="3 10" id="KW-0328">Glycosyltransferase</keyword>
<dbReference type="Pfam" id="PF01762">
    <property type="entry name" value="Galactosyl_T"/>
    <property type="match status" value="1"/>
</dbReference>
<comment type="similarity">
    <text evidence="2 10">Belongs to the glycosyltransferase 31 family.</text>
</comment>
<evidence type="ECO:0000256" key="2">
    <source>
        <dbReference type="ARBA" id="ARBA00008661"/>
    </source>
</evidence>
<dbReference type="EMBL" id="NIVC01000613">
    <property type="protein sequence ID" value="PAA79848.1"/>
    <property type="molecule type" value="Genomic_DNA"/>
</dbReference>
<sequence length="419" mass="46544">ACCARSSYIIFTVFFIYINWLHCNWMKLAVQKIMPCCQIKAAVNCVAILLLSGLLVELLWSHTEALYGRKHATSIVVHPRPSRSLSSCSGYLGLIDCLSNASWSYQPPAMLQAACQQTKTRHLVLVFVPLRANMALQRSLVRQTWGRRDNGTGFELLIFLVQLPEGEAPDPALSSESAKFGDIFLMGGPTEDTYQCLTLKILSFLRWYSQNCSGAFHYLLKSDHDSVWNANSLNRLLRQRLKLDERNPRNSTRHPPRSNSTKVQSASSLPDSSAEILGDIQRGAPVQRHNSSKFCTPPQAFAPNRFPNYALGGPGYLISDAAATALTRAADRVAPFWLEDVYITGILAAASRPPVRRAQLSHIYYAAVPAALLRANALASPPLGSHRLSAGQVQRLDSWLREPKAVENAKRLHRIHTLT</sequence>
<comment type="caution">
    <text evidence="12">The sequence shown here is derived from an EMBL/GenBank/DDBJ whole genome shotgun (WGS) entry which is preliminary data.</text>
</comment>
<evidence type="ECO:0000256" key="11">
    <source>
        <dbReference type="SAM" id="MobiDB-lite"/>
    </source>
</evidence>
<proteinExistence type="inferred from homology"/>
<feature type="compositionally biased region" description="Polar residues" evidence="11">
    <location>
        <begin position="257"/>
        <end position="269"/>
    </location>
</feature>
<evidence type="ECO:0000256" key="9">
    <source>
        <dbReference type="ARBA" id="ARBA00023136"/>
    </source>
</evidence>
<comment type="caution">
    <text evidence="10">Lacks conserved residue(s) required for the propagation of feature annotation.</text>
</comment>
<evidence type="ECO:0000256" key="4">
    <source>
        <dbReference type="ARBA" id="ARBA00022679"/>
    </source>
</evidence>
<protein>
    <recommendedName>
        <fullName evidence="10">Hexosyltransferase</fullName>
        <ecNumber evidence="10">2.4.1.-</ecNumber>
    </recommendedName>
</protein>
<evidence type="ECO:0000256" key="6">
    <source>
        <dbReference type="ARBA" id="ARBA00022968"/>
    </source>
</evidence>
<name>A0A267E9X3_9PLAT</name>
<comment type="subcellular location">
    <subcellularLocation>
        <location evidence="1 10">Golgi apparatus membrane</location>
        <topology evidence="1 10">Single-pass type II membrane protein</topology>
    </subcellularLocation>
</comment>
<evidence type="ECO:0000256" key="7">
    <source>
        <dbReference type="ARBA" id="ARBA00022989"/>
    </source>
</evidence>
<dbReference type="EMBL" id="NIVC01002459">
    <property type="protein sequence ID" value="PAA57677.1"/>
    <property type="molecule type" value="Genomic_DNA"/>
</dbReference>
<dbReference type="GO" id="GO:0016758">
    <property type="term" value="F:hexosyltransferase activity"/>
    <property type="evidence" value="ECO:0007669"/>
    <property type="project" value="InterPro"/>
</dbReference>
<feature type="non-terminal residue" evidence="12">
    <location>
        <position position="1"/>
    </location>
</feature>
<gene>
    <name evidence="12" type="ORF">BOX15_Mlig012447g1</name>
    <name evidence="13" type="ORF">BOX15_Mlig012447g3</name>
</gene>
<keyword evidence="7 10" id="KW-1133">Transmembrane helix</keyword>
<keyword evidence="9 10" id="KW-0472">Membrane</keyword>
<keyword evidence="14" id="KW-1185">Reference proteome</keyword>
<feature type="transmembrane region" description="Helical" evidence="10">
    <location>
        <begin position="41"/>
        <end position="60"/>
    </location>
</feature>
<evidence type="ECO:0000256" key="1">
    <source>
        <dbReference type="ARBA" id="ARBA00004323"/>
    </source>
</evidence>
<dbReference type="GO" id="GO:0006493">
    <property type="term" value="P:protein O-linked glycosylation"/>
    <property type="evidence" value="ECO:0007669"/>
    <property type="project" value="TreeGrafter"/>
</dbReference>
<evidence type="ECO:0000256" key="8">
    <source>
        <dbReference type="ARBA" id="ARBA00023034"/>
    </source>
</evidence>
<evidence type="ECO:0000256" key="5">
    <source>
        <dbReference type="ARBA" id="ARBA00022692"/>
    </source>
</evidence>
<dbReference type="Proteomes" id="UP000215902">
    <property type="component" value="Unassembled WGS sequence"/>
</dbReference>
<dbReference type="PANTHER" id="PTHR11214">
    <property type="entry name" value="BETA-1,3-N-ACETYLGLUCOSAMINYLTRANSFERASE"/>
    <property type="match status" value="1"/>
</dbReference>